<dbReference type="GO" id="GO:0005739">
    <property type="term" value="C:mitochondrion"/>
    <property type="evidence" value="ECO:0007669"/>
    <property type="project" value="TreeGrafter"/>
</dbReference>
<proteinExistence type="inferred from homology"/>
<keyword evidence="10" id="KW-1185">Reference proteome</keyword>
<accession>A0A165NZ89</accession>
<dbReference type="InterPro" id="IPR013766">
    <property type="entry name" value="Thioredoxin_domain"/>
</dbReference>
<name>A0A165NZ89_9APHY</name>
<dbReference type="EMBL" id="KV429075">
    <property type="protein sequence ID" value="KZT67560.1"/>
    <property type="molecule type" value="Genomic_DNA"/>
</dbReference>
<evidence type="ECO:0000259" key="8">
    <source>
        <dbReference type="PROSITE" id="PS51352"/>
    </source>
</evidence>
<dbReference type="InterPro" id="IPR036249">
    <property type="entry name" value="Thioredoxin-like_sf"/>
</dbReference>
<dbReference type="GO" id="GO:0045454">
    <property type="term" value="P:cell redox homeostasis"/>
    <property type="evidence" value="ECO:0007669"/>
    <property type="project" value="TreeGrafter"/>
</dbReference>
<dbReference type="InterPro" id="IPR037944">
    <property type="entry name" value="PRX5-like"/>
</dbReference>
<reference evidence="9 10" key="1">
    <citation type="journal article" date="2016" name="Mol. Biol. Evol.">
        <title>Comparative Genomics of Early-Diverging Mushroom-Forming Fungi Provides Insights into the Origins of Lignocellulose Decay Capabilities.</title>
        <authorList>
            <person name="Nagy L.G."/>
            <person name="Riley R."/>
            <person name="Tritt A."/>
            <person name="Adam C."/>
            <person name="Daum C."/>
            <person name="Floudas D."/>
            <person name="Sun H."/>
            <person name="Yadav J.S."/>
            <person name="Pangilinan J."/>
            <person name="Larsson K.H."/>
            <person name="Matsuura K."/>
            <person name="Barry K."/>
            <person name="Labutti K."/>
            <person name="Kuo R."/>
            <person name="Ohm R.A."/>
            <person name="Bhattacharya S.S."/>
            <person name="Shirouzu T."/>
            <person name="Yoshinaga Y."/>
            <person name="Martin F.M."/>
            <person name="Grigoriev I.V."/>
            <person name="Hibbett D.S."/>
        </authorList>
    </citation>
    <scope>NUCLEOTIDE SEQUENCE [LARGE SCALE GENOMIC DNA]</scope>
    <source>
        <strain evidence="9 10">L-15889</strain>
    </source>
</reference>
<organism evidence="9 10">
    <name type="scientific">Daedalea quercina L-15889</name>
    <dbReference type="NCBI Taxonomy" id="1314783"/>
    <lineage>
        <taxon>Eukaryota</taxon>
        <taxon>Fungi</taxon>
        <taxon>Dikarya</taxon>
        <taxon>Basidiomycota</taxon>
        <taxon>Agaricomycotina</taxon>
        <taxon>Agaricomycetes</taxon>
        <taxon>Polyporales</taxon>
        <taxon>Fomitopsis</taxon>
    </lineage>
</organism>
<dbReference type="STRING" id="1314783.A0A165NZ89"/>
<dbReference type="GO" id="GO:0034599">
    <property type="term" value="P:cellular response to oxidative stress"/>
    <property type="evidence" value="ECO:0007669"/>
    <property type="project" value="InterPro"/>
</dbReference>
<evidence type="ECO:0000256" key="1">
    <source>
        <dbReference type="ARBA" id="ARBA00010505"/>
    </source>
</evidence>
<dbReference type="GO" id="GO:0005777">
    <property type="term" value="C:peroxisome"/>
    <property type="evidence" value="ECO:0007669"/>
    <property type="project" value="TreeGrafter"/>
</dbReference>
<keyword evidence="5 7" id="KW-0676">Redox-active center</keyword>
<dbReference type="GO" id="GO:0008379">
    <property type="term" value="F:thioredoxin peroxidase activity"/>
    <property type="evidence" value="ECO:0007669"/>
    <property type="project" value="InterPro"/>
</dbReference>
<keyword evidence="4 7" id="KW-0560">Oxidoreductase</keyword>
<dbReference type="Pfam" id="PF08534">
    <property type="entry name" value="Redoxin"/>
    <property type="match status" value="1"/>
</dbReference>
<keyword evidence="3 7" id="KW-0049">Antioxidant</keyword>
<sequence>MASLLSSVTHVAHSAAVSLMSAAEVKPGSTIPTKVPVKEEEATQTFTFEGIKGRNIFVGVPGAFTGTCSAQIPGYIKLYEQFKEKGIDSIYVVAVNDVFVLKAWKEQLAPGGTPIHFIADDKGAFVGALGMLFDASERLGAPRSKRFVLVTEGDTVTHVAVEPVTSELTICAADKILPLL</sequence>
<evidence type="ECO:0000256" key="7">
    <source>
        <dbReference type="RuleBase" id="RU366011"/>
    </source>
</evidence>
<dbReference type="Gene3D" id="3.40.30.10">
    <property type="entry name" value="Glutaredoxin"/>
    <property type="match status" value="1"/>
</dbReference>
<dbReference type="SUPFAM" id="SSF52833">
    <property type="entry name" value="Thioredoxin-like"/>
    <property type="match status" value="1"/>
</dbReference>
<comment type="similarity">
    <text evidence="1 7">Belongs to the peroxiredoxin family. Prx5 subfamily.</text>
</comment>
<protein>
    <submittedName>
        <fullName evidence="9">Peroxiredoxin</fullName>
    </submittedName>
</protein>
<dbReference type="GO" id="GO:0042744">
    <property type="term" value="P:hydrogen peroxide catabolic process"/>
    <property type="evidence" value="ECO:0007669"/>
    <property type="project" value="TreeGrafter"/>
</dbReference>
<dbReference type="PANTHER" id="PTHR10430:SF39">
    <property type="entry name" value="PEROXISOMAL MEMBRANE ASSOCIATED PROTEIN 20"/>
    <property type="match status" value="1"/>
</dbReference>
<dbReference type="AlphaFoldDB" id="A0A165NZ89"/>
<evidence type="ECO:0000256" key="4">
    <source>
        <dbReference type="ARBA" id="ARBA00023002"/>
    </source>
</evidence>
<dbReference type="PANTHER" id="PTHR10430">
    <property type="entry name" value="PEROXIREDOXIN"/>
    <property type="match status" value="1"/>
</dbReference>
<dbReference type="CDD" id="cd03013">
    <property type="entry name" value="PRX5_like"/>
    <property type="match status" value="1"/>
</dbReference>
<evidence type="ECO:0000256" key="6">
    <source>
        <dbReference type="PIRSR" id="PIRSR637944-1"/>
    </source>
</evidence>
<gene>
    <name evidence="9" type="ORF">DAEQUDRAFT_389066</name>
</gene>
<dbReference type="GO" id="GO:0005829">
    <property type="term" value="C:cytosol"/>
    <property type="evidence" value="ECO:0007669"/>
    <property type="project" value="TreeGrafter"/>
</dbReference>
<evidence type="ECO:0000256" key="3">
    <source>
        <dbReference type="ARBA" id="ARBA00022862"/>
    </source>
</evidence>
<dbReference type="InterPro" id="IPR013740">
    <property type="entry name" value="Redoxin"/>
</dbReference>
<evidence type="ECO:0000256" key="2">
    <source>
        <dbReference type="ARBA" id="ARBA00022559"/>
    </source>
</evidence>
<dbReference type="OrthoDB" id="1882547at2759"/>
<feature type="domain" description="Thioredoxin" evidence="8">
    <location>
        <begin position="29"/>
        <end position="169"/>
    </location>
</feature>
<dbReference type="Proteomes" id="UP000076727">
    <property type="component" value="Unassembled WGS sequence"/>
</dbReference>
<evidence type="ECO:0000313" key="10">
    <source>
        <dbReference type="Proteomes" id="UP000076727"/>
    </source>
</evidence>
<comment type="function">
    <text evidence="7">Thiol-specific peroxidase that catalyzes the reduction of hydrogen peroxide and organic hydroperoxides to water and alcohols, respectively. Plays a role in cell protection against oxidative stress by detoxifying peroxides.</text>
</comment>
<evidence type="ECO:0000313" key="9">
    <source>
        <dbReference type="EMBL" id="KZT67560.1"/>
    </source>
</evidence>
<keyword evidence="2 7" id="KW-0575">Peroxidase</keyword>
<evidence type="ECO:0000256" key="5">
    <source>
        <dbReference type="ARBA" id="ARBA00023284"/>
    </source>
</evidence>
<dbReference type="PROSITE" id="PS51352">
    <property type="entry name" value="THIOREDOXIN_2"/>
    <property type="match status" value="1"/>
</dbReference>
<feature type="active site" description="Cysteine sulfenic acid (-SOH) intermediate" evidence="6">
    <location>
        <position position="68"/>
    </location>
</feature>